<gene>
    <name evidence="1" type="ORF">M2280_005803</name>
</gene>
<evidence type="ECO:0000313" key="1">
    <source>
        <dbReference type="EMBL" id="MDH6284543.1"/>
    </source>
</evidence>
<name>A0ABT6MJP9_9NOCA</name>
<sequence length="50" mass="5715">MAEDEREWETMAEWAEHRMRLPVDSTTARRGADAARAGREVLARAEATTR</sequence>
<accession>A0ABT6MJP9</accession>
<evidence type="ECO:0000313" key="2">
    <source>
        <dbReference type="Proteomes" id="UP001160334"/>
    </source>
</evidence>
<organism evidence="1 2">
    <name type="scientific">Prescottella agglutinans</name>
    <dbReference type="NCBI Taxonomy" id="1644129"/>
    <lineage>
        <taxon>Bacteria</taxon>
        <taxon>Bacillati</taxon>
        <taxon>Actinomycetota</taxon>
        <taxon>Actinomycetes</taxon>
        <taxon>Mycobacteriales</taxon>
        <taxon>Nocardiaceae</taxon>
        <taxon>Prescottella</taxon>
    </lineage>
</organism>
<reference evidence="1 2" key="1">
    <citation type="submission" date="2023-04" db="EMBL/GenBank/DDBJ databases">
        <title>Forest soil microbial communities from Buena Vista Peninsula, Colon Province, Panama.</title>
        <authorList>
            <person name="Bouskill N."/>
        </authorList>
    </citation>
    <scope>NUCLEOTIDE SEQUENCE [LARGE SCALE GENOMIC DNA]</scope>
    <source>
        <strain evidence="1 2">CFH S0262</strain>
    </source>
</reference>
<dbReference type="EMBL" id="JARXVC010000023">
    <property type="protein sequence ID" value="MDH6284543.1"/>
    <property type="molecule type" value="Genomic_DNA"/>
</dbReference>
<keyword evidence="2" id="KW-1185">Reference proteome</keyword>
<comment type="caution">
    <text evidence="1">The sequence shown here is derived from an EMBL/GenBank/DDBJ whole genome shotgun (WGS) entry which is preliminary data.</text>
</comment>
<protein>
    <submittedName>
        <fullName evidence="1">Uncharacterized protein</fullName>
    </submittedName>
</protein>
<dbReference type="Proteomes" id="UP001160334">
    <property type="component" value="Unassembled WGS sequence"/>
</dbReference>
<dbReference type="RefSeq" id="WP_280763759.1">
    <property type="nucleotide sequence ID" value="NZ_JARXVC010000023.1"/>
</dbReference>
<proteinExistence type="predicted"/>